<keyword evidence="5" id="KW-1185">Reference proteome</keyword>
<evidence type="ECO:0000256" key="1">
    <source>
        <dbReference type="ARBA" id="ARBA00022741"/>
    </source>
</evidence>
<accession>A0ABQ8UQ53</accession>
<dbReference type="Pfam" id="PF00501">
    <property type="entry name" value="AMP-binding"/>
    <property type="match status" value="1"/>
</dbReference>
<protein>
    <submittedName>
        <fullName evidence="4">Long-chain-fatty-acid--CoA ligase 1</fullName>
    </submittedName>
</protein>
<keyword evidence="2" id="KW-0067">ATP-binding</keyword>
<evidence type="ECO:0000313" key="5">
    <source>
        <dbReference type="Proteomes" id="UP001141327"/>
    </source>
</evidence>
<dbReference type="InterPro" id="IPR020845">
    <property type="entry name" value="AMP-binding_CS"/>
</dbReference>
<organism evidence="4 5">
    <name type="scientific">Paratrimastix pyriformis</name>
    <dbReference type="NCBI Taxonomy" id="342808"/>
    <lineage>
        <taxon>Eukaryota</taxon>
        <taxon>Metamonada</taxon>
        <taxon>Preaxostyla</taxon>
        <taxon>Paratrimastigidae</taxon>
        <taxon>Paratrimastix</taxon>
    </lineage>
</organism>
<reference evidence="4" key="1">
    <citation type="journal article" date="2022" name="bioRxiv">
        <title>Genomics of Preaxostyla Flagellates Illuminates Evolutionary Transitions and the Path Towards Mitochondrial Loss.</title>
        <authorList>
            <person name="Novak L.V.F."/>
            <person name="Treitli S.C."/>
            <person name="Pyrih J."/>
            <person name="Halakuc P."/>
            <person name="Pipaliya S.V."/>
            <person name="Vacek V."/>
            <person name="Brzon O."/>
            <person name="Soukal P."/>
            <person name="Eme L."/>
            <person name="Dacks J.B."/>
            <person name="Karnkowska A."/>
            <person name="Elias M."/>
            <person name="Hampl V."/>
        </authorList>
    </citation>
    <scope>NUCLEOTIDE SEQUENCE</scope>
    <source>
        <strain evidence="4">RCP-MX</strain>
    </source>
</reference>
<dbReference type="GO" id="GO:0016874">
    <property type="term" value="F:ligase activity"/>
    <property type="evidence" value="ECO:0007669"/>
    <property type="project" value="UniProtKB-KW"/>
</dbReference>
<evidence type="ECO:0000259" key="3">
    <source>
        <dbReference type="Pfam" id="PF00501"/>
    </source>
</evidence>
<dbReference type="PROSITE" id="PS00455">
    <property type="entry name" value="AMP_BINDING"/>
    <property type="match status" value="1"/>
</dbReference>
<dbReference type="EMBL" id="JAPMOS010000025">
    <property type="protein sequence ID" value="KAJ4458835.1"/>
    <property type="molecule type" value="Genomic_DNA"/>
</dbReference>
<keyword evidence="4" id="KW-0436">Ligase</keyword>
<proteinExistence type="predicted"/>
<dbReference type="PANTHER" id="PTHR43272">
    <property type="entry name" value="LONG-CHAIN-FATTY-ACID--COA LIGASE"/>
    <property type="match status" value="1"/>
</dbReference>
<dbReference type="PANTHER" id="PTHR43272:SF33">
    <property type="entry name" value="AMP-BINDING DOMAIN-CONTAINING PROTEIN-RELATED"/>
    <property type="match status" value="1"/>
</dbReference>
<comment type="caution">
    <text evidence="4">The sequence shown here is derived from an EMBL/GenBank/DDBJ whole genome shotgun (WGS) entry which is preliminary data.</text>
</comment>
<name>A0ABQ8UQ53_9EUKA</name>
<evidence type="ECO:0000256" key="2">
    <source>
        <dbReference type="ARBA" id="ARBA00022840"/>
    </source>
</evidence>
<dbReference type="Proteomes" id="UP001141327">
    <property type="component" value="Unassembled WGS sequence"/>
</dbReference>
<feature type="domain" description="AMP-dependent synthetase/ligase" evidence="3">
    <location>
        <begin position="37"/>
        <end position="515"/>
    </location>
</feature>
<evidence type="ECO:0000313" key="4">
    <source>
        <dbReference type="EMBL" id="KAJ4458835.1"/>
    </source>
</evidence>
<gene>
    <name evidence="4" type="ORF">PAPYR_5362</name>
</gene>
<dbReference type="InterPro" id="IPR042099">
    <property type="entry name" value="ANL_N_sf"/>
</dbReference>
<dbReference type="SUPFAM" id="SSF56801">
    <property type="entry name" value="Acetyl-CoA synthetase-like"/>
    <property type="match status" value="1"/>
</dbReference>
<dbReference type="InterPro" id="IPR000873">
    <property type="entry name" value="AMP-dep_synth/lig_dom"/>
</dbReference>
<keyword evidence="1" id="KW-0547">Nucleotide-binding</keyword>
<sequence>METPQRETPPHSAIRSCELSSELQLLARDATLWTLFEKAAHMYSRLPFVGKRSGKKYEWISYSEGFERILRIGNGLRCLKIHSKMSPLHVGIIGPASPNFILADLAVHSQGMISVPIYHGTDLDRCVHVLKEAQVDILFTSEICLDLVTRARTQCPFLHSIVLMSDYSEAPPPQSLEAVDPIWTHTLADLEQLGSLHPAEPHTPTPTQTACILFTSGSTGKPKGAIWTHGALALGAIVGSAELVGPPFPPPALSHKTQERFFGYLPPAHILQYLLSFGGILQGGALGFYSGSPKELTRDCQALEPTVFPAVPQVLERLVKSIRQQATGLKGSLLARASAAQAGISTSSSPLGASLRGEEAASQHSTLRASLWDWTLLRSIRKSIGFEHLHTIITGSAPAPLETYDTLTRLFHVDILEGYGLTELLPLTLFRGKRARDSLREERFTVASSAIGATPLPSVCTLCGNDVPPAPFGTVGLPAQGTEIMLVDQAAQGHPLSEGRGEIWARSQFMFSGYLNDPESTAKTLAAGGWLKTGDAGQWAGGEKGLALRIVGRLKNTTKLANGEFVHVEAIEEFYTGHSSLLAQVMVAPNDTRQALVALVVPVHVNDPPSNQQVAEELRRVGEQPGLRPFERVARFALLTENFTPENGLATPTHKLNRPAISRRFEETLRGPLFEVYGARE</sequence>
<dbReference type="Gene3D" id="3.40.50.12780">
    <property type="entry name" value="N-terminal domain of ligase-like"/>
    <property type="match status" value="1"/>
</dbReference>